<dbReference type="SUPFAM" id="SSF54427">
    <property type="entry name" value="NTF2-like"/>
    <property type="match status" value="1"/>
</dbReference>
<keyword evidence="3" id="KW-0813">Transport</keyword>
<keyword evidence="3" id="KW-0653">Protein transport</keyword>
<evidence type="ECO:0000313" key="5">
    <source>
        <dbReference type="EMBL" id="ORZ11491.1"/>
    </source>
</evidence>
<evidence type="ECO:0000256" key="3">
    <source>
        <dbReference type="RuleBase" id="RU369002"/>
    </source>
</evidence>
<dbReference type="InterPro" id="IPR018222">
    <property type="entry name" value="Nuclear_transport_factor_2_euk"/>
</dbReference>
<dbReference type="STRING" id="90262.A0A1X2I8F1"/>
<comment type="function">
    <text evidence="3">Has a role in nuclear-cytoplasmic transport of proteins and mRNAs.</text>
</comment>
<dbReference type="GO" id="GO:0005635">
    <property type="term" value="C:nuclear envelope"/>
    <property type="evidence" value="ECO:0007669"/>
    <property type="project" value="UniProtKB-ARBA"/>
</dbReference>
<evidence type="ECO:0000313" key="6">
    <source>
        <dbReference type="Proteomes" id="UP000193560"/>
    </source>
</evidence>
<dbReference type="GO" id="GO:0006606">
    <property type="term" value="P:protein import into nucleus"/>
    <property type="evidence" value="ECO:0007669"/>
    <property type="project" value="UniProtKB-ARBA"/>
</dbReference>
<dbReference type="PANTHER" id="PTHR12612">
    <property type="entry name" value="NUCLEAR TRANSPORT FACTOR 2"/>
    <property type="match status" value="1"/>
</dbReference>
<dbReference type="InterPro" id="IPR002075">
    <property type="entry name" value="NTF2_dom"/>
</dbReference>
<comment type="subcellular location">
    <subcellularLocation>
        <location evidence="3">Cytoplasm</location>
    </subcellularLocation>
    <subcellularLocation>
        <location evidence="3">Nucleus</location>
    </subcellularLocation>
</comment>
<keyword evidence="6" id="KW-1185">Reference proteome</keyword>
<name>A0A1X2I8F1_9FUNG</name>
<dbReference type="InterPro" id="IPR045875">
    <property type="entry name" value="NTF2"/>
</dbReference>
<dbReference type="GO" id="GO:0051028">
    <property type="term" value="P:mRNA transport"/>
    <property type="evidence" value="ECO:0007669"/>
    <property type="project" value="UniProtKB-UniRule"/>
</dbReference>
<keyword evidence="1 3" id="KW-0963">Cytoplasm</keyword>
<reference evidence="5 6" key="1">
    <citation type="submission" date="2016-07" db="EMBL/GenBank/DDBJ databases">
        <title>Pervasive Adenine N6-methylation of Active Genes in Fungi.</title>
        <authorList>
            <consortium name="DOE Joint Genome Institute"/>
            <person name="Mondo S.J."/>
            <person name="Dannebaum R.O."/>
            <person name="Kuo R.C."/>
            <person name="Labutti K."/>
            <person name="Haridas S."/>
            <person name="Kuo A."/>
            <person name="Salamov A."/>
            <person name="Ahrendt S.R."/>
            <person name="Lipzen A."/>
            <person name="Sullivan W."/>
            <person name="Andreopoulos W.B."/>
            <person name="Clum A."/>
            <person name="Lindquist E."/>
            <person name="Daum C."/>
            <person name="Ramamoorthy G.K."/>
            <person name="Gryganskyi A."/>
            <person name="Culley D."/>
            <person name="Magnuson J.K."/>
            <person name="James T.Y."/>
            <person name="O'Malley M.A."/>
            <person name="Stajich J.E."/>
            <person name="Spatafora J.W."/>
            <person name="Visel A."/>
            <person name="Grigoriev I.V."/>
        </authorList>
    </citation>
    <scope>NUCLEOTIDE SEQUENCE [LARGE SCALE GENOMIC DNA]</scope>
    <source>
        <strain evidence="5 6">NRRL 1336</strain>
    </source>
</reference>
<sequence>MADFNQIAKAFVEFYYQTFDTNRPGLQTLYREGSMLTFEGQQFRGANDVTEKLVSLPFQKVIHNISTIDAQPSTADGSILVIVSGQLLIDEEQNPQMFSQTFLLMPEAGSYYVFNDMFRLIYGA</sequence>
<protein>
    <recommendedName>
        <fullName evidence="2 3">Nuclear transport factor 2</fullName>
        <shortName evidence="3">NTF-2</shortName>
    </recommendedName>
</protein>
<comment type="caution">
    <text evidence="5">The sequence shown here is derived from an EMBL/GenBank/DDBJ whole genome shotgun (WGS) entry which is preliminary data.</text>
</comment>
<proteinExistence type="predicted"/>
<dbReference type="Pfam" id="PF02136">
    <property type="entry name" value="NTF2"/>
    <property type="match status" value="1"/>
</dbReference>
<dbReference type="OrthoDB" id="6507044at2759"/>
<dbReference type="Proteomes" id="UP000193560">
    <property type="component" value="Unassembled WGS sequence"/>
</dbReference>
<accession>A0A1X2I8F1</accession>
<gene>
    <name evidence="5" type="ORF">BCR42DRAFT_100536</name>
</gene>
<evidence type="ECO:0000256" key="2">
    <source>
        <dbReference type="ARBA" id="ARBA00026247"/>
    </source>
</evidence>
<dbReference type="Gene3D" id="3.10.450.50">
    <property type="match status" value="1"/>
</dbReference>
<evidence type="ECO:0000259" key="4">
    <source>
        <dbReference type="PROSITE" id="PS50177"/>
    </source>
</evidence>
<dbReference type="GO" id="GO:0005737">
    <property type="term" value="C:cytoplasm"/>
    <property type="evidence" value="ECO:0007669"/>
    <property type="project" value="UniProtKB-SubCell"/>
</dbReference>
<feature type="domain" description="NTF2" evidence="4">
    <location>
        <begin position="7"/>
        <end position="120"/>
    </location>
</feature>
<evidence type="ECO:0000256" key="1">
    <source>
        <dbReference type="ARBA" id="ARBA00022490"/>
    </source>
</evidence>
<dbReference type="CDD" id="cd00780">
    <property type="entry name" value="NTF2"/>
    <property type="match status" value="1"/>
</dbReference>
<dbReference type="EMBL" id="MCGE01000021">
    <property type="protein sequence ID" value="ORZ11491.1"/>
    <property type="molecule type" value="Genomic_DNA"/>
</dbReference>
<dbReference type="PROSITE" id="PS50177">
    <property type="entry name" value="NTF2_DOMAIN"/>
    <property type="match status" value="1"/>
</dbReference>
<keyword evidence="3" id="KW-0539">Nucleus</keyword>
<dbReference type="InterPro" id="IPR032710">
    <property type="entry name" value="NTF2-like_dom_sf"/>
</dbReference>
<dbReference type="AlphaFoldDB" id="A0A1X2I8F1"/>
<dbReference type="FunFam" id="3.10.450.50:FF:000005">
    <property type="entry name" value="Nuclear transport factor 2"/>
    <property type="match status" value="1"/>
</dbReference>
<organism evidence="5 6">
    <name type="scientific">Absidia repens</name>
    <dbReference type="NCBI Taxonomy" id="90262"/>
    <lineage>
        <taxon>Eukaryota</taxon>
        <taxon>Fungi</taxon>
        <taxon>Fungi incertae sedis</taxon>
        <taxon>Mucoromycota</taxon>
        <taxon>Mucoromycotina</taxon>
        <taxon>Mucoromycetes</taxon>
        <taxon>Mucorales</taxon>
        <taxon>Cunninghamellaceae</taxon>
        <taxon>Absidia</taxon>
    </lineage>
</organism>